<protein>
    <submittedName>
        <fullName evidence="1">Uncharacterized protein</fullName>
    </submittedName>
</protein>
<dbReference type="AlphaFoldDB" id="A0A562NT69"/>
<accession>A0A562NT69</accession>
<proteinExistence type="predicted"/>
<reference evidence="1 2" key="1">
    <citation type="journal article" date="2015" name="Stand. Genomic Sci.">
        <title>Genomic Encyclopedia of Bacterial and Archaeal Type Strains, Phase III: the genomes of soil and plant-associated and newly described type strains.</title>
        <authorList>
            <person name="Whitman W.B."/>
            <person name="Woyke T."/>
            <person name="Klenk H.P."/>
            <person name="Zhou Y."/>
            <person name="Lilburn T.G."/>
            <person name="Beck B.J."/>
            <person name="De Vos P."/>
            <person name="Vandamme P."/>
            <person name="Eisen J.A."/>
            <person name="Garrity G."/>
            <person name="Hugenholtz P."/>
            <person name="Kyrpides N.C."/>
        </authorList>
    </citation>
    <scope>NUCLEOTIDE SEQUENCE [LARGE SCALE GENOMIC DNA]</scope>
    <source>
        <strain evidence="1 2">CGMCC 1.2546</strain>
    </source>
</reference>
<dbReference type="Proteomes" id="UP000317122">
    <property type="component" value="Unassembled WGS sequence"/>
</dbReference>
<dbReference type="RefSeq" id="WP_162457969.1">
    <property type="nucleotide sequence ID" value="NZ_BSPF01000094.1"/>
</dbReference>
<gene>
    <name evidence="1" type="ORF">IQ26_03303</name>
</gene>
<dbReference type="OrthoDB" id="8086076at2"/>
<evidence type="ECO:0000313" key="2">
    <source>
        <dbReference type="Proteomes" id="UP000317122"/>
    </source>
</evidence>
<comment type="caution">
    <text evidence="1">The sequence shown here is derived from an EMBL/GenBank/DDBJ whole genome shotgun (WGS) entry which is preliminary data.</text>
</comment>
<organism evidence="1 2">
    <name type="scientific">Mesorhizobium tianshanense</name>
    <dbReference type="NCBI Taxonomy" id="39844"/>
    <lineage>
        <taxon>Bacteria</taxon>
        <taxon>Pseudomonadati</taxon>
        <taxon>Pseudomonadota</taxon>
        <taxon>Alphaproteobacteria</taxon>
        <taxon>Hyphomicrobiales</taxon>
        <taxon>Phyllobacteriaceae</taxon>
        <taxon>Mesorhizobium</taxon>
    </lineage>
</organism>
<evidence type="ECO:0000313" key="1">
    <source>
        <dbReference type="EMBL" id="TWI35323.1"/>
    </source>
</evidence>
<sequence>MDHIVTLDSRQEATLQAIADKFIAQHKGDAVKALKEMIVLNGHLQERLDAMEGRRRATLNAQR</sequence>
<keyword evidence="2" id="KW-1185">Reference proteome</keyword>
<name>A0A562NT69_9HYPH</name>
<dbReference type="EMBL" id="VLKT01000019">
    <property type="protein sequence ID" value="TWI35323.1"/>
    <property type="molecule type" value="Genomic_DNA"/>
</dbReference>